<evidence type="ECO:0000256" key="2">
    <source>
        <dbReference type="ARBA" id="ARBA00022737"/>
    </source>
</evidence>
<dbReference type="PANTHER" id="PTHR38787">
    <property type="entry name" value="REGULATORY P DOMAIN-CONTAINING PROTEIN"/>
    <property type="match status" value="1"/>
</dbReference>
<keyword evidence="1 4" id="KW-0732">Signal</keyword>
<dbReference type="OrthoDB" id="9815940at2"/>
<evidence type="ECO:0000256" key="3">
    <source>
        <dbReference type="ARBA" id="ARBA00023180"/>
    </source>
</evidence>
<dbReference type="Pfam" id="PF14312">
    <property type="entry name" value="FG-GAP_2"/>
    <property type="match status" value="3"/>
</dbReference>
<dbReference type="Gene3D" id="2.130.10.130">
    <property type="entry name" value="Integrin alpha, N-terminal"/>
    <property type="match status" value="3"/>
</dbReference>
<keyword evidence="2" id="KW-0677">Repeat</keyword>
<reference evidence="5 6" key="1">
    <citation type="submission" date="2017-10" db="EMBL/GenBank/DDBJ databases">
        <title>Draft genome of Longimonas halophila.</title>
        <authorList>
            <person name="Goh K.M."/>
            <person name="Shamsir M.S."/>
            <person name="Lim S.W."/>
        </authorList>
    </citation>
    <scope>NUCLEOTIDE SEQUENCE [LARGE SCALE GENOMIC DNA]</scope>
    <source>
        <strain evidence="5 6">KCTC 42399</strain>
    </source>
</reference>
<evidence type="ECO:0000256" key="4">
    <source>
        <dbReference type="SAM" id="SignalP"/>
    </source>
</evidence>
<dbReference type="InterPro" id="IPR013517">
    <property type="entry name" value="FG-GAP"/>
</dbReference>
<comment type="caution">
    <text evidence="5">The sequence shown here is derived from an EMBL/GenBank/DDBJ whole genome shotgun (WGS) entry which is preliminary data.</text>
</comment>
<feature type="signal peptide" evidence="4">
    <location>
        <begin position="1"/>
        <end position="22"/>
    </location>
</feature>
<dbReference type="Pfam" id="PF08309">
    <property type="entry name" value="LVIVD"/>
    <property type="match status" value="1"/>
</dbReference>
<dbReference type="AlphaFoldDB" id="A0A2H3P877"/>
<sequence length="795" mass="84794">MNRLLLYACSLLLLASWQPAAAQTTANGATDASVNGFSRALGVYGDQVLAAEPDMMHTPGLVYIFGPDASGNYVEQSRLRAENGTVGDGFGTALSVADSRLAVTAPNADSIGAAYLFEDAEGTWSQTGQLTPTDTLDSFGASVAQSTSTVVVGAPAHNNRTGDAVVFWDDNGSWTQARLASDTLGLDTGASFGARVAVHDGTLFVSAPNHDRGVVIAFSYDADADAWTETDRITHDELTGGARFGSALAVQDGMMLVGASRHNTGAGAVFAFSYDEEIGTWAPTSTLTAFDGSTRARFGSALAFDGTNAWVGAPNADSRRGAAYRYAHEDGRWTTAERVFVSDIESGYRLGASLAANASVAAAGLPGGSNGAGKATVLQSDGSAWMAAQTIEGAADAGLQAQTGEELSCEDGEAGGFACDSVDLLSFLPIHEIGGERGVNANDVWGWTDPETDREVALVGLTNTLAFVDVTDPVNPVYLGQLPMTEGARASSWRDMKVYQNHMYVVSDNAGEHGMQVFDLTQLRDHYGTSAPTTFEPDMVYDRINSAHNVFVNEETGYAYVVGASGGGETCGGGLHMVNLEDPASPQFEGCFADERTGRSGTGYSHDVQCVVYEGPDERYQGRELCFGANETALSIADVTDKENPEALSVSSYPNTGYTHQGWLSEDQRYFYMNDELDVLQGLVDNTRTLIWDLSDLEDPQLVDEFFFETNSSAHNLYTKGDLMYLSNYKAGLHLMDISNREEPSVVGQFDTAPYQEGPGFTGSWSNYPYFESGTVLVNSIGEGIFMLRPQQEPL</sequence>
<dbReference type="EMBL" id="PDEP01000004">
    <property type="protein sequence ID" value="PEN07905.1"/>
    <property type="molecule type" value="Genomic_DNA"/>
</dbReference>
<evidence type="ECO:0000313" key="5">
    <source>
        <dbReference type="EMBL" id="PEN07905.1"/>
    </source>
</evidence>
<gene>
    <name evidence="5" type="ORF">CRI93_05520</name>
</gene>
<organism evidence="5 6">
    <name type="scientific">Longimonas halophila</name>
    <dbReference type="NCBI Taxonomy" id="1469170"/>
    <lineage>
        <taxon>Bacteria</taxon>
        <taxon>Pseudomonadati</taxon>
        <taxon>Rhodothermota</taxon>
        <taxon>Rhodothermia</taxon>
        <taxon>Rhodothermales</taxon>
        <taxon>Salisaetaceae</taxon>
        <taxon>Longimonas</taxon>
    </lineage>
</organism>
<keyword evidence="6" id="KW-1185">Reference proteome</keyword>
<evidence type="ECO:0000313" key="6">
    <source>
        <dbReference type="Proteomes" id="UP000221024"/>
    </source>
</evidence>
<dbReference type="Proteomes" id="UP000221024">
    <property type="component" value="Unassembled WGS sequence"/>
</dbReference>
<dbReference type="InterPro" id="IPR027589">
    <property type="entry name" value="Choice_anch_B"/>
</dbReference>
<name>A0A2H3P877_9BACT</name>
<dbReference type="InterPro" id="IPR028994">
    <property type="entry name" value="Integrin_alpha_N"/>
</dbReference>
<dbReference type="RefSeq" id="WP_098061627.1">
    <property type="nucleotide sequence ID" value="NZ_PDEP01000004.1"/>
</dbReference>
<dbReference type="InterPro" id="IPR013519">
    <property type="entry name" value="Int_alpha_beta-p"/>
</dbReference>
<accession>A0A2H3P877</accession>
<dbReference type="InterPro" id="IPR013211">
    <property type="entry name" value="LVIVD"/>
</dbReference>
<dbReference type="NCBIfam" id="TIGR04312">
    <property type="entry name" value="choice_anch_B"/>
    <property type="match status" value="1"/>
</dbReference>
<dbReference type="PANTHER" id="PTHR38787:SF3">
    <property type="entry name" value="REGULATORY P DOMAIN-CONTAINING PROTEIN"/>
    <property type="match status" value="1"/>
</dbReference>
<keyword evidence="3" id="KW-0325">Glycoprotein</keyword>
<dbReference type="SUPFAM" id="SSF51004">
    <property type="entry name" value="C-terminal (heme d1) domain of cytochrome cd1-nitrite reductase"/>
    <property type="match status" value="1"/>
</dbReference>
<dbReference type="InterPro" id="IPR011043">
    <property type="entry name" value="Gal_Oxase/kelch_b-propeller"/>
</dbReference>
<evidence type="ECO:0000256" key="1">
    <source>
        <dbReference type="ARBA" id="ARBA00022729"/>
    </source>
</evidence>
<proteinExistence type="predicted"/>
<dbReference type="InterPro" id="IPR011048">
    <property type="entry name" value="Haem_d1_sf"/>
</dbReference>
<protein>
    <recommendedName>
        <fullName evidence="7">Choice-of-anchor B family protein</fullName>
    </recommendedName>
</protein>
<dbReference type="GO" id="GO:0005576">
    <property type="term" value="C:extracellular region"/>
    <property type="evidence" value="ECO:0007669"/>
    <property type="project" value="TreeGrafter"/>
</dbReference>
<dbReference type="SMART" id="SM00191">
    <property type="entry name" value="Int_alpha"/>
    <property type="match status" value="5"/>
</dbReference>
<dbReference type="SUPFAM" id="SSF50965">
    <property type="entry name" value="Galactose oxidase, central domain"/>
    <property type="match status" value="1"/>
</dbReference>
<evidence type="ECO:0008006" key="7">
    <source>
        <dbReference type="Google" id="ProtNLM"/>
    </source>
</evidence>
<feature type="chain" id="PRO_5013843821" description="Choice-of-anchor B family protein" evidence="4">
    <location>
        <begin position="23"/>
        <end position="795"/>
    </location>
</feature>